<dbReference type="Pfam" id="PF07833">
    <property type="entry name" value="Cu_amine_oxidN1"/>
    <property type="match status" value="1"/>
</dbReference>
<dbReference type="InterPro" id="IPR035986">
    <property type="entry name" value="PKD_dom_sf"/>
</dbReference>
<dbReference type="SUPFAM" id="SSF55383">
    <property type="entry name" value="Copper amine oxidase, domain N"/>
    <property type="match status" value="1"/>
</dbReference>
<dbReference type="Proteomes" id="UP000272528">
    <property type="component" value="Chromosome"/>
</dbReference>
<accession>A0A3S9AC38</accession>
<dbReference type="SUPFAM" id="SSF49299">
    <property type="entry name" value="PKD domain"/>
    <property type="match status" value="2"/>
</dbReference>
<feature type="compositionally biased region" description="Polar residues" evidence="1">
    <location>
        <begin position="52"/>
        <end position="64"/>
    </location>
</feature>
<proteinExistence type="predicted"/>
<protein>
    <submittedName>
        <fullName evidence="4">Copper amine oxidase N-terminal domain-containing protein</fullName>
    </submittedName>
</protein>
<dbReference type="InterPro" id="IPR012854">
    <property type="entry name" value="Cu_amine_oxidase-like_N"/>
</dbReference>
<feature type="compositionally biased region" description="Low complexity" evidence="1">
    <location>
        <begin position="65"/>
        <end position="103"/>
    </location>
</feature>
<dbReference type="Gene3D" id="2.60.40.10">
    <property type="entry name" value="Immunoglobulins"/>
    <property type="match status" value="1"/>
</dbReference>
<reference evidence="5" key="1">
    <citation type="submission" date="2018-12" db="EMBL/GenBank/DDBJ databases">
        <title>Genome sequence of Peanibacillus sp.</title>
        <authorList>
            <person name="Subramani G."/>
            <person name="Srinivasan S."/>
            <person name="Kim M.K."/>
        </authorList>
    </citation>
    <scope>NUCLEOTIDE SEQUENCE [LARGE SCALE GENOMIC DNA]</scope>
    <source>
        <strain evidence="5">18JY67-1</strain>
    </source>
</reference>
<dbReference type="InterPro" id="IPR036582">
    <property type="entry name" value="Mao_N_sf"/>
</dbReference>
<sequence length="729" mass="78627">MKSLKWLLILSFLVLPIATTVSGDAYAAGTVSGGTTSATNTGTTTSSGTTLIPCTSTDPGTTIDPNGATTDPNATTTTDPSITPDPSTTTPGTGTTPVPCTNVPVQTDRLDLTIASTNMLHNGSVYQSAQPVTSLNGRTFLPFSSIAARYGYKISYNAKTKESIATGTQHTLVFKIGSDMATRDGVQTKLAGPTFVSKGYLMVPLRSWGEMSDSTIAVVGKQITLKWSSIVIPPKPTAAFEVQPAEIYAGQTTVTYIDHGTNATGQPFVDERWENRMDIFPSAGTYIVTRQVEDSNGVWSDPYSVTVTVKAPNLPPVADFTTDKTQYRIGENITYTDISTDDENAIVRSTFSGNDKVFFEPGDKPVTLEVEDKNGLKSQVTKFITVTNEVLYTQDEYGRLFTAPGDIYTINGSDVLKYVTNKYTIQSEPAQMVRSNSPETLVQDGIAYQAQMTGKVRFMFHNVNKIGYSVTMHLVATNMGNSTVRVNKSAIGMGGPTASPELAGKLSTSRYLSSLASNPTPVWTSIAPGQTVEILPEIAKVPLKPNESFSSYADIFSDQELHYSVVVTAVGKDPVAELPNMTVMPRDGHVRGTFYNADRYIEITNTLGTEPEVVKVGDKVIDPFLDGIDETSGNLEYNEGNYGVLYRMHMSHVAPHTLISLNPRGGLYTGAFLVNGQLVTVSTLRNNTQATVLYRTGDKEEAVDIVFTVASGAYLPVAMVFAPLPQLRQ</sequence>
<feature type="region of interest" description="Disordered" evidence="1">
    <location>
        <begin position="30"/>
        <end position="103"/>
    </location>
</feature>
<evidence type="ECO:0000259" key="3">
    <source>
        <dbReference type="Pfam" id="PF07833"/>
    </source>
</evidence>
<name>A0A3S9AC38_9BACL</name>
<keyword evidence="5" id="KW-1185">Reference proteome</keyword>
<evidence type="ECO:0000256" key="1">
    <source>
        <dbReference type="SAM" id="MobiDB-lite"/>
    </source>
</evidence>
<dbReference type="InterPro" id="IPR013783">
    <property type="entry name" value="Ig-like_fold"/>
</dbReference>
<dbReference type="KEGG" id="palb:EJC50_29050"/>
<evidence type="ECO:0000313" key="5">
    <source>
        <dbReference type="Proteomes" id="UP000272528"/>
    </source>
</evidence>
<feature type="chain" id="PRO_5019315574" evidence="2">
    <location>
        <begin position="28"/>
        <end position="729"/>
    </location>
</feature>
<gene>
    <name evidence="4" type="ORF">EJC50_29050</name>
</gene>
<keyword evidence="2" id="KW-0732">Signal</keyword>
<evidence type="ECO:0000313" key="4">
    <source>
        <dbReference type="EMBL" id="AZN43284.1"/>
    </source>
</evidence>
<feature type="signal peptide" evidence="2">
    <location>
        <begin position="1"/>
        <end position="27"/>
    </location>
</feature>
<dbReference type="EMBL" id="CP034437">
    <property type="protein sequence ID" value="AZN43284.1"/>
    <property type="molecule type" value="Genomic_DNA"/>
</dbReference>
<dbReference type="AlphaFoldDB" id="A0A3S9AC38"/>
<dbReference type="OrthoDB" id="25008at2"/>
<dbReference type="Gene3D" id="3.30.457.10">
    <property type="entry name" value="Copper amine oxidase-like, N-terminal domain"/>
    <property type="match status" value="1"/>
</dbReference>
<organism evidence="4 5">
    <name type="scientific">Paenibacillus albus</name>
    <dbReference type="NCBI Taxonomy" id="2495582"/>
    <lineage>
        <taxon>Bacteria</taxon>
        <taxon>Bacillati</taxon>
        <taxon>Bacillota</taxon>
        <taxon>Bacilli</taxon>
        <taxon>Bacillales</taxon>
        <taxon>Paenibacillaceae</taxon>
        <taxon>Paenibacillus</taxon>
    </lineage>
</organism>
<evidence type="ECO:0000256" key="2">
    <source>
        <dbReference type="SAM" id="SignalP"/>
    </source>
</evidence>
<dbReference type="RefSeq" id="WP_126019687.1">
    <property type="nucleotide sequence ID" value="NZ_CP034437.1"/>
</dbReference>
<feature type="domain" description="Copper amine oxidase-like N-terminal" evidence="3">
    <location>
        <begin position="122"/>
        <end position="222"/>
    </location>
</feature>
<feature type="compositionally biased region" description="Low complexity" evidence="1">
    <location>
        <begin position="30"/>
        <end position="50"/>
    </location>
</feature>